<evidence type="ECO:0000313" key="6">
    <source>
        <dbReference type="Proteomes" id="UP000504628"/>
    </source>
</evidence>
<dbReference type="PROSITE" id="PS50294">
    <property type="entry name" value="WD_REPEATS_REGION"/>
    <property type="match status" value="5"/>
</dbReference>
<dbReference type="KEGG" id="pdic:114511271"/>
<feature type="repeat" description="WD" evidence="3">
    <location>
        <begin position="151"/>
        <end position="192"/>
    </location>
</feature>
<feature type="compositionally biased region" description="Polar residues" evidence="4">
    <location>
        <begin position="459"/>
        <end position="471"/>
    </location>
</feature>
<dbReference type="RefSeq" id="XP_028385759.1">
    <property type="nucleotide sequence ID" value="XM_028529958.2"/>
</dbReference>
<dbReference type="InterPro" id="IPR036322">
    <property type="entry name" value="WD40_repeat_dom_sf"/>
</dbReference>
<dbReference type="Proteomes" id="UP000504628">
    <property type="component" value="Chromosome 12"/>
</dbReference>
<keyword evidence="2" id="KW-0677">Repeat</keyword>
<dbReference type="SMART" id="SM00320">
    <property type="entry name" value="WD40"/>
    <property type="match status" value="7"/>
</dbReference>
<dbReference type="OrthoDB" id="538223at2759"/>
<evidence type="ECO:0000313" key="7">
    <source>
        <dbReference type="Proteomes" id="UP000664940"/>
    </source>
</evidence>
<evidence type="ECO:0000313" key="5">
    <source>
        <dbReference type="EMBL" id="KAF6079948.1"/>
    </source>
</evidence>
<reference evidence="8" key="2">
    <citation type="submission" date="2025-04" db="UniProtKB">
        <authorList>
            <consortium name="RefSeq"/>
        </authorList>
    </citation>
    <scope>IDENTIFICATION</scope>
    <source>
        <tissue evidence="8">Muscle</tissue>
    </source>
</reference>
<dbReference type="PANTHER" id="PTHR45048">
    <property type="match status" value="1"/>
</dbReference>
<protein>
    <submittedName>
        <fullName evidence="5">WD repeat domain 88</fullName>
    </submittedName>
    <submittedName>
        <fullName evidence="8">WD repeat-containing protein 88</fullName>
    </submittedName>
</protein>
<dbReference type="PANTHER" id="PTHR45048:SF1">
    <property type="entry name" value="WD REPEAT-CONTAINING PROTEIN 88"/>
    <property type="match status" value="1"/>
</dbReference>
<feature type="repeat" description="WD" evidence="3">
    <location>
        <begin position="236"/>
        <end position="277"/>
    </location>
</feature>
<feature type="region of interest" description="Disordered" evidence="4">
    <location>
        <begin position="1"/>
        <end position="25"/>
    </location>
</feature>
<name>A0A6J2N1N9_9CHIR</name>
<dbReference type="InterPro" id="IPR015943">
    <property type="entry name" value="WD40/YVTN_repeat-like_dom_sf"/>
</dbReference>
<evidence type="ECO:0000256" key="2">
    <source>
        <dbReference type="ARBA" id="ARBA00022737"/>
    </source>
</evidence>
<feature type="compositionally biased region" description="Low complexity" evidence="4">
    <location>
        <begin position="1"/>
        <end position="13"/>
    </location>
</feature>
<dbReference type="PROSITE" id="PS00678">
    <property type="entry name" value="WD_REPEATS_1"/>
    <property type="match status" value="5"/>
</dbReference>
<feature type="repeat" description="WD" evidence="3">
    <location>
        <begin position="327"/>
        <end position="368"/>
    </location>
</feature>
<keyword evidence="1 3" id="KW-0853">WD repeat</keyword>
<feature type="repeat" description="WD" evidence="3">
    <location>
        <begin position="279"/>
        <end position="320"/>
    </location>
</feature>
<gene>
    <name evidence="8" type="primary">WDR88</name>
    <name evidence="5" type="ORF">HJG60_020315</name>
</gene>
<dbReference type="GeneID" id="114511271"/>
<feature type="repeat" description="WD" evidence="3">
    <location>
        <begin position="108"/>
        <end position="149"/>
    </location>
</feature>
<evidence type="ECO:0000256" key="3">
    <source>
        <dbReference type="PROSITE-ProRule" id="PRU00221"/>
    </source>
</evidence>
<dbReference type="SUPFAM" id="SSF50978">
    <property type="entry name" value="WD40 repeat-like"/>
    <property type="match status" value="1"/>
</dbReference>
<dbReference type="Gene3D" id="2.130.10.10">
    <property type="entry name" value="YVTN repeat-like/Quinoprotein amine dehydrogenase"/>
    <property type="match status" value="3"/>
</dbReference>
<accession>A0A6J2N1N9</accession>
<dbReference type="InterPro" id="IPR019775">
    <property type="entry name" value="WD40_repeat_CS"/>
</dbReference>
<dbReference type="InterPro" id="IPR001680">
    <property type="entry name" value="WD40_rpt"/>
</dbReference>
<reference evidence="5 7" key="1">
    <citation type="journal article" date="2020" name="Nature">
        <title>Six reference-quality genomes reveal evolution of bat adaptations.</title>
        <authorList>
            <person name="Jebb D."/>
            <person name="Huang Z."/>
            <person name="Pippel M."/>
            <person name="Hughes G.M."/>
            <person name="Lavrichenko K."/>
            <person name="Devanna P."/>
            <person name="Winkler S."/>
            <person name="Jermiin L.S."/>
            <person name="Skirmuntt E.C."/>
            <person name="Katzourakis A."/>
            <person name="Burkitt-Gray L."/>
            <person name="Ray D.A."/>
            <person name="Sullivan K.A.M."/>
            <person name="Roscito J.G."/>
            <person name="Kirilenko B.M."/>
            <person name="Davalos L.M."/>
            <person name="Corthals A.P."/>
            <person name="Power M.L."/>
            <person name="Jones G."/>
            <person name="Ransome R.D."/>
            <person name="Dechmann D.K.N."/>
            <person name="Locatelli A.G."/>
            <person name="Puechmaille S.J."/>
            <person name="Fedrigo O."/>
            <person name="Jarvis E.D."/>
            <person name="Hiller M."/>
            <person name="Vernes S.C."/>
            <person name="Myers E.W."/>
            <person name="Teeling E.C."/>
        </authorList>
    </citation>
    <scope>NUCLEOTIDE SEQUENCE [LARGE SCALE GENOMIC DNA]</scope>
    <source>
        <strain evidence="5">Bat1K_MPI-CBG_1</strain>
    </source>
</reference>
<proteinExistence type="predicted"/>
<dbReference type="Proteomes" id="UP000664940">
    <property type="component" value="Unassembled WGS sequence"/>
</dbReference>
<dbReference type="PROSITE" id="PS50082">
    <property type="entry name" value="WD_REPEATS_2"/>
    <property type="match status" value="6"/>
</dbReference>
<dbReference type="CDD" id="cd00200">
    <property type="entry name" value="WD40"/>
    <property type="match status" value="1"/>
</dbReference>
<dbReference type="AlphaFoldDB" id="A0A6J2N1N9"/>
<dbReference type="Pfam" id="PF00400">
    <property type="entry name" value="WD40"/>
    <property type="match status" value="7"/>
</dbReference>
<dbReference type="PRINTS" id="PR00320">
    <property type="entry name" value="GPROTEINBRPT"/>
</dbReference>
<evidence type="ECO:0000256" key="1">
    <source>
        <dbReference type="ARBA" id="ARBA00022574"/>
    </source>
</evidence>
<feature type="repeat" description="WD" evidence="3">
    <location>
        <begin position="369"/>
        <end position="403"/>
    </location>
</feature>
<dbReference type="CTD" id="126248"/>
<dbReference type="EMBL" id="JABVXQ010000014">
    <property type="protein sequence ID" value="KAF6079948.1"/>
    <property type="molecule type" value="Genomic_DNA"/>
</dbReference>
<feature type="region of interest" description="Disordered" evidence="4">
    <location>
        <begin position="459"/>
        <end position="479"/>
    </location>
</feature>
<evidence type="ECO:0000313" key="8">
    <source>
        <dbReference type="RefSeq" id="XP_028385759.1"/>
    </source>
</evidence>
<dbReference type="InterPro" id="IPR020472">
    <property type="entry name" value="WD40_PAC1"/>
</dbReference>
<organism evidence="6 8">
    <name type="scientific">Phyllostomus discolor</name>
    <name type="common">pale spear-nosed bat</name>
    <dbReference type="NCBI Taxonomy" id="89673"/>
    <lineage>
        <taxon>Eukaryota</taxon>
        <taxon>Metazoa</taxon>
        <taxon>Chordata</taxon>
        <taxon>Craniata</taxon>
        <taxon>Vertebrata</taxon>
        <taxon>Euteleostomi</taxon>
        <taxon>Mammalia</taxon>
        <taxon>Eutheria</taxon>
        <taxon>Laurasiatheria</taxon>
        <taxon>Chiroptera</taxon>
        <taxon>Yangochiroptera</taxon>
        <taxon>Phyllostomidae</taxon>
        <taxon>Phyllostominae</taxon>
        <taxon>Phyllostomus</taxon>
    </lineage>
</organism>
<keyword evidence="6" id="KW-1185">Reference proteome</keyword>
<sequence>MASQPPCAPSSPQNQDEGGKTAPQECSMQPTLVKATDDVHHPGKLPWAALVKAFGLFRRQKLEIQQEQMVAPFNPLAMEQELSKKLSVPKKKFWGHHEPLSKIPFQILSGHRHIVSSCLFCVDDTKLLSGSYDCTVKLWDAVDGSVVRDFEHGPKAPVLECSVTADSRRIVAAAYDKTVRTWDLETGKLLWKISLESIISSCKFSPDGKYVASGLDVDHGICITDAKDATTVSLVKDHHKKPVTACCFDPDSQKVASVSLDKSIKIWDVTSQATVLTITQAHGNAISNCCFTFSGHFLCTSSWDKTLKIWNVHTGEFRNRGACVTLMQGHEGCVSSCRFARDTSFLASGGFDKTVAIWDVAEGFRKLSLKGHEDWVMDVAISNNKKWVLSASKDKTMRLWNIEEIDNVPLVIEYKKALGLKVKQCEECERPFSNYESDICTEIVTKCVFCRMDAHLSAETSSSPENDSAASGYSLGKDD</sequence>
<evidence type="ECO:0000256" key="4">
    <source>
        <dbReference type="SAM" id="MobiDB-lite"/>
    </source>
</evidence>